<gene>
    <name evidence="2" type="ORF">THAOC_01893</name>
</gene>
<feature type="region of interest" description="Disordered" evidence="1">
    <location>
        <begin position="95"/>
        <end position="115"/>
    </location>
</feature>
<dbReference type="AlphaFoldDB" id="K0TCA1"/>
<feature type="region of interest" description="Disordered" evidence="1">
    <location>
        <begin position="320"/>
        <end position="360"/>
    </location>
</feature>
<evidence type="ECO:0000313" key="2">
    <source>
        <dbReference type="EMBL" id="EJK76348.1"/>
    </source>
</evidence>
<proteinExistence type="predicted"/>
<evidence type="ECO:0000313" key="3">
    <source>
        <dbReference type="Proteomes" id="UP000266841"/>
    </source>
</evidence>
<feature type="compositionally biased region" description="Basic and acidic residues" evidence="1">
    <location>
        <begin position="334"/>
        <end position="344"/>
    </location>
</feature>
<feature type="compositionally biased region" description="Basic and acidic residues" evidence="1">
    <location>
        <begin position="180"/>
        <end position="190"/>
    </location>
</feature>
<reference evidence="2 3" key="1">
    <citation type="journal article" date="2012" name="Genome Biol.">
        <title>Genome and low-iron response of an oceanic diatom adapted to chronic iron limitation.</title>
        <authorList>
            <person name="Lommer M."/>
            <person name="Specht M."/>
            <person name="Roy A.S."/>
            <person name="Kraemer L."/>
            <person name="Andreson R."/>
            <person name="Gutowska M.A."/>
            <person name="Wolf J."/>
            <person name="Bergner S.V."/>
            <person name="Schilhabel M.B."/>
            <person name="Klostermeier U.C."/>
            <person name="Beiko R.G."/>
            <person name="Rosenstiel P."/>
            <person name="Hippler M."/>
            <person name="Laroche J."/>
        </authorList>
    </citation>
    <scope>NUCLEOTIDE SEQUENCE [LARGE SCALE GENOMIC DNA]</scope>
    <source>
        <strain evidence="2 3">CCMP1005</strain>
    </source>
</reference>
<dbReference type="Proteomes" id="UP000266841">
    <property type="component" value="Unassembled WGS sequence"/>
</dbReference>
<name>K0TCA1_THAOC</name>
<feature type="compositionally biased region" description="Basic and acidic residues" evidence="1">
    <location>
        <begin position="203"/>
        <end position="222"/>
    </location>
</feature>
<feature type="region of interest" description="Disordered" evidence="1">
    <location>
        <begin position="399"/>
        <end position="433"/>
    </location>
</feature>
<sequence>AVSARHTVVVVEDDDVNSATTVTSYITEPADRASPRDTCLPELSLAPEVPRPLVRVHLNEVPPALVPTRAVVNVNLTPLADVRRGRVLNHDLAGHLQECPSPTPARSSSSWPVGARAEESEPWRVAEDGPEPFLGLLFRLHTLAVEEALVQHQRRVVLDAAVDERLAAALLGREPRRRVVPRDVPPRREPQQPQRAVGVERAPPPRDRLVPPAVETRERVDEVSLTDMPSRDSFSPQSLVEVVRPAEGLPCPLRPGGHVPPPGRVSELSGGQPFINHRSPPSNLPRLRVCGSGPHGMSRGRVSISGTPYYTTYPQRNVPVFQVRPPPGRGRKSSRADELFECRSLRPKRNGRSSRPPALSQFLAPLAPPIRPVARTSAVVTGVPLPWMDISGRLGRWRRAKHQHAPRPGPPPPLRRELSGGSSLQRPETSPLNSAAAALLATPAASPSPLKWRWDRERDCSGRNSCVRLLAPSRVNASCDRPCCPLAPDAG</sequence>
<dbReference type="EMBL" id="AGNL01002276">
    <property type="protein sequence ID" value="EJK76348.1"/>
    <property type="molecule type" value="Genomic_DNA"/>
</dbReference>
<feature type="non-terminal residue" evidence="2">
    <location>
        <position position="1"/>
    </location>
</feature>
<keyword evidence="3" id="KW-1185">Reference proteome</keyword>
<protein>
    <submittedName>
        <fullName evidence="2">Uncharacterized protein</fullName>
    </submittedName>
</protein>
<accession>K0TCA1</accession>
<evidence type="ECO:0000256" key="1">
    <source>
        <dbReference type="SAM" id="MobiDB-lite"/>
    </source>
</evidence>
<organism evidence="2 3">
    <name type="scientific">Thalassiosira oceanica</name>
    <name type="common">Marine diatom</name>
    <dbReference type="NCBI Taxonomy" id="159749"/>
    <lineage>
        <taxon>Eukaryota</taxon>
        <taxon>Sar</taxon>
        <taxon>Stramenopiles</taxon>
        <taxon>Ochrophyta</taxon>
        <taxon>Bacillariophyta</taxon>
        <taxon>Coscinodiscophyceae</taxon>
        <taxon>Thalassiosirophycidae</taxon>
        <taxon>Thalassiosirales</taxon>
        <taxon>Thalassiosiraceae</taxon>
        <taxon>Thalassiosira</taxon>
    </lineage>
</organism>
<comment type="caution">
    <text evidence="2">The sequence shown here is derived from an EMBL/GenBank/DDBJ whole genome shotgun (WGS) entry which is preliminary data.</text>
</comment>
<feature type="region of interest" description="Disordered" evidence="1">
    <location>
        <begin position="178"/>
        <end position="238"/>
    </location>
</feature>